<proteinExistence type="predicted"/>
<feature type="non-terminal residue" evidence="1">
    <location>
        <position position="1"/>
    </location>
</feature>
<dbReference type="EMBL" id="BART01041048">
    <property type="protein sequence ID" value="GAH22740.1"/>
    <property type="molecule type" value="Genomic_DNA"/>
</dbReference>
<name>X1EQY2_9ZZZZ</name>
<dbReference type="PANTHER" id="PTHR22642:SF2">
    <property type="entry name" value="PROTEIN LONG AFTER FAR-RED 3"/>
    <property type="match status" value="1"/>
</dbReference>
<feature type="non-terminal residue" evidence="1">
    <location>
        <position position="77"/>
    </location>
</feature>
<reference evidence="1" key="1">
    <citation type="journal article" date="2014" name="Front. Microbiol.">
        <title>High frequency of phylogenetically diverse reductive dehalogenase-homologous genes in deep subseafloor sedimentary metagenomes.</title>
        <authorList>
            <person name="Kawai M."/>
            <person name="Futagami T."/>
            <person name="Toyoda A."/>
            <person name="Takaki Y."/>
            <person name="Nishi S."/>
            <person name="Hori S."/>
            <person name="Arai W."/>
            <person name="Tsubouchi T."/>
            <person name="Morono Y."/>
            <person name="Uchiyama I."/>
            <person name="Ito T."/>
            <person name="Fujiyama A."/>
            <person name="Inagaki F."/>
            <person name="Takami H."/>
        </authorList>
    </citation>
    <scope>NUCLEOTIDE SEQUENCE</scope>
    <source>
        <strain evidence="1">Expedition CK06-06</strain>
    </source>
</reference>
<accession>X1EQY2</accession>
<dbReference type="InterPro" id="IPR032466">
    <property type="entry name" value="Metal_Hydrolase"/>
</dbReference>
<dbReference type="PANTHER" id="PTHR22642">
    <property type="entry name" value="IMIDAZOLONEPROPIONASE"/>
    <property type="match status" value="1"/>
</dbReference>
<protein>
    <recommendedName>
        <fullName evidence="2">Amidohydrolase 3 domain-containing protein</fullName>
    </recommendedName>
</protein>
<comment type="caution">
    <text evidence="1">The sequence shown here is derived from an EMBL/GenBank/DDBJ whole genome shotgun (WGS) entry which is preliminary data.</text>
</comment>
<dbReference type="AlphaFoldDB" id="X1EQY2"/>
<evidence type="ECO:0008006" key="2">
    <source>
        <dbReference type="Google" id="ProtNLM"/>
    </source>
</evidence>
<dbReference type="SUPFAM" id="SSF51556">
    <property type="entry name" value="Metallo-dependent hydrolases"/>
    <property type="match status" value="1"/>
</dbReference>
<organism evidence="1">
    <name type="scientific">marine sediment metagenome</name>
    <dbReference type="NCBI Taxonomy" id="412755"/>
    <lineage>
        <taxon>unclassified sequences</taxon>
        <taxon>metagenomes</taxon>
        <taxon>ecological metagenomes</taxon>
    </lineage>
</organism>
<dbReference type="Gene3D" id="3.20.20.140">
    <property type="entry name" value="Metal-dependent hydrolases"/>
    <property type="match status" value="1"/>
</dbReference>
<sequence>NQVYSELMNGGFQIAIHVIGDKGNRICVDLYKRLLTEFPRENHRHRVEHASMLTEDVLNDMRDFGIIASCQPPFINS</sequence>
<evidence type="ECO:0000313" key="1">
    <source>
        <dbReference type="EMBL" id="GAH22740.1"/>
    </source>
</evidence>
<gene>
    <name evidence="1" type="ORF">S01H4_66346</name>
</gene>